<dbReference type="SMART" id="SM00388">
    <property type="entry name" value="HisKA"/>
    <property type="match status" value="1"/>
</dbReference>
<keyword evidence="6" id="KW-0902">Two-component regulatory system</keyword>
<dbReference type="PANTHER" id="PTHR45453:SF1">
    <property type="entry name" value="PHOSPHATE REGULON SENSOR PROTEIN PHOR"/>
    <property type="match status" value="1"/>
</dbReference>
<evidence type="ECO:0000256" key="5">
    <source>
        <dbReference type="ARBA" id="ARBA00022777"/>
    </source>
</evidence>
<dbReference type="InterPro" id="IPR050351">
    <property type="entry name" value="BphY/WalK/GraS-like"/>
</dbReference>
<dbReference type="Proteomes" id="UP000008311">
    <property type="component" value="Unassembled WGS sequence"/>
</dbReference>
<dbReference type="InParanoid" id="B9TDB6"/>
<dbReference type="InterPro" id="IPR036097">
    <property type="entry name" value="HisK_dim/P_sf"/>
</dbReference>
<dbReference type="Pfam" id="PF02518">
    <property type="entry name" value="HATPase_c"/>
    <property type="match status" value="1"/>
</dbReference>
<dbReference type="InterPro" id="IPR005467">
    <property type="entry name" value="His_kinase_dom"/>
</dbReference>
<dbReference type="SMART" id="SM00387">
    <property type="entry name" value="HATPase_c"/>
    <property type="match status" value="1"/>
</dbReference>
<dbReference type="Gene3D" id="3.30.565.10">
    <property type="entry name" value="Histidine kinase-like ATPase, C-terminal domain"/>
    <property type="match status" value="1"/>
</dbReference>
<dbReference type="GO" id="GO:0000155">
    <property type="term" value="F:phosphorelay sensor kinase activity"/>
    <property type="evidence" value="ECO:0007669"/>
    <property type="project" value="InterPro"/>
</dbReference>
<dbReference type="InterPro" id="IPR003594">
    <property type="entry name" value="HATPase_dom"/>
</dbReference>
<reference evidence="10" key="1">
    <citation type="journal article" date="2010" name="Nat. Biotechnol.">
        <title>Draft genome sequence of the oilseed species Ricinus communis.</title>
        <authorList>
            <person name="Chan A.P."/>
            <person name="Crabtree J."/>
            <person name="Zhao Q."/>
            <person name="Lorenzi H."/>
            <person name="Orvis J."/>
            <person name="Puiu D."/>
            <person name="Melake-Berhan A."/>
            <person name="Jones K.M."/>
            <person name="Redman J."/>
            <person name="Chen G."/>
            <person name="Cahoon E.B."/>
            <person name="Gedil M."/>
            <person name="Stanke M."/>
            <person name="Haas B.J."/>
            <person name="Wortman J.R."/>
            <person name="Fraser-Liggett C.M."/>
            <person name="Ravel J."/>
            <person name="Rabinowicz P.D."/>
        </authorList>
    </citation>
    <scope>NUCLEOTIDE SEQUENCE [LARGE SCALE GENOMIC DNA]</scope>
    <source>
        <strain evidence="10">cv. Hale</strain>
    </source>
</reference>
<gene>
    <name evidence="9" type="ORF">RCOM_1838720</name>
</gene>
<dbReference type="Pfam" id="PF00512">
    <property type="entry name" value="HisKA"/>
    <property type="match status" value="1"/>
</dbReference>
<dbReference type="CDD" id="cd00082">
    <property type="entry name" value="HisKA"/>
    <property type="match status" value="1"/>
</dbReference>
<evidence type="ECO:0000256" key="4">
    <source>
        <dbReference type="ARBA" id="ARBA00022679"/>
    </source>
</evidence>
<dbReference type="SUPFAM" id="SSF47384">
    <property type="entry name" value="Homodimeric domain of signal transducing histidine kinase"/>
    <property type="match status" value="1"/>
</dbReference>
<keyword evidence="10" id="KW-1185">Reference proteome</keyword>
<accession>B9TDB6</accession>
<keyword evidence="5 9" id="KW-0418">Kinase</keyword>
<dbReference type="PANTHER" id="PTHR45453">
    <property type="entry name" value="PHOSPHATE REGULON SENSOR PROTEIN PHOR"/>
    <property type="match status" value="1"/>
</dbReference>
<dbReference type="InterPro" id="IPR036890">
    <property type="entry name" value="HATPase_C_sf"/>
</dbReference>
<dbReference type="PROSITE" id="PS50109">
    <property type="entry name" value="HIS_KIN"/>
    <property type="match status" value="1"/>
</dbReference>
<feature type="domain" description="Histidine kinase" evidence="8">
    <location>
        <begin position="4"/>
        <end position="211"/>
    </location>
</feature>
<dbReference type="Gene3D" id="1.10.287.130">
    <property type="match status" value="1"/>
</dbReference>
<comment type="catalytic activity">
    <reaction evidence="1">
        <text>ATP + protein L-histidine = ADP + protein N-phospho-L-histidine.</text>
        <dbReference type="EC" id="2.7.13.3"/>
    </reaction>
</comment>
<dbReference type="SUPFAM" id="SSF55874">
    <property type="entry name" value="ATPase domain of HSP90 chaperone/DNA topoisomerase II/histidine kinase"/>
    <property type="match status" value="1"/>
</dbReference>
<keyword evidence="3" id="KW-0597">Phosphoprotein</keyword>
<dbReference type="EMBL" id="EQ978081">
    <property type="protein sequence ID" value="EEF26147.1"/>
    <property type="molecule type" value="Genomic_DNA"/>
</dbReference>
<evidence type="ECO:0000313" key="10">
    <source>
        <dbReference type="Proteomes" id="UP000008311"/>
    </source>
</evidence>
<keyword evidence="4" id="KW-0808">Transferase</keyword>
<dbReference type="AlphaFoldDB" id="B9TDB6"/>
<evidence type="ECO:0000256" key="2">
    <source>
        <dbReference type="ARBA" id="ARBA00012438"/>
    </source>
</evidence>
<keyword evidence="7" id="KW-0675">Receptor</keyword>
<dbReference type="InterPro" id="IPR003661">
    <property type="entry name" value="HisK_dim/P_dom"/>
</dbReference>
<evidence type="ECO:0000256" key="1">
    <source>
        <dbReference type="ARBA" id="ARBA00000085"/>
    </source>
</evidence>
<evidence type="ECO:0000256" key="3">
    <source>
        <dbReference type="ARBA" id="ARBA00022553"/>
    </source>
</evidence>
<proteinExistence type="predicted"/>
<organism evidence="9 10">
    <name type="scientific">Ricinus communis</name>
    <name type="common">Castor bean</name>
    <dbReference type="NCBI Taxonomy" id="3988"/>
    <lineage>
        <taxon>Eukaryota</taxon>
        <taxon>Viridiplantae</taxon>
        <taxon>Streptophyta</taxon>
        <taxon>Embryophyta</taxon>
        <taxon>Tracheophyta</taxon>
        <taxon>Spermatophyta</taxon>
        <taxon>Magnoliopsida</taxon>
        <taxon>eudicotyledons</taxon>
        <taxon>Gunneridae</taxon>
        <taxon>Pentapetalae</taxon>
        <taxon>rosids</taxon>
        <taxon>fabids</taxon>
        <taxon>Malpighiales</taxon>
        <taxon>Euphorbiaceae</taxon>
        <taxon>Acalyphoideae</taxon>
        <taxon>Acalypheae</taxon>
        <taxon>Ricinus</taxon>
    </lineage>
</organism>
<dbReference type="EC" id="2.7.13.3" evidence="2"/>
<evidence type="ECO:0000256" key="7">
    <source>
        <dbReference type="ARBA" id="ARBA00023170"/>
    </source>
</evidence>
<name>B9TDB6_RICCO</name>
<evidence type="ECO:0000256" key="6">
    <source>
        <dbReference type="ARBA" id="ARBA00023012"/>
    </source>
</evidence>
<evidence type="ECO:0000259" key="8">
    <source>
        <dbReference type="PROSITE" id="PS50109"/>
    </source>
</evidence>
<evidence type="ECO:0000313" key="9">
    <source>
        <dbReference type="EMBL" id="EEF26147.1"/>
    </source>
</evidence>
<protein>
    <recommendedName>
        <fullName evidence="2">histidine kinase</fullName>
        <ecNumber evidence="2">2.7.13.3</ecNumber>
    </recommendedName>
</protein>
<sequence>MSAALAHDLRQPLAAAKFMLDEAKEQASETALVNVLEKLDSTMDSMAQTVEQSLSVARSDSQACNTHCVNVAEIFERVFREAEVLAVQNGLELRVRATDMEVHTDPALLYRVLLNLVVNALHCSKSGGVLLAARRRRKGMLLQVFDTGPGLPELLARKLTDTTSGDRNADDSGRLGLLIVRSFCALLDISVSVRRKAGRGSTISLLVPDSSTD</sequence>